<keyword evidence="1" id="KW-0472">Membrane</keyword>
<gene>
    <name evidence="2" type="ORF">PXEA_LOCUS33682</name>
</gene>
<protein>
    <submittedName>
        <fullName evidence="2">Uncharacterized protein</fullName>
    </submittedName>
</protein>
<keyword evidence="1" id="KW-1133">Transmembrane helix</keyword>
<feature type="transmembrane region" description="Helical" evidence="1">
    <location>
        <begin position="424"/>
        <end position="446"/>
    </location>
</feature>
<evidence type="ECO:0000256" key="1">
    <source>
        <dbReference type="SAM" id="Phobius"/>
    </source>
</evidence>
<accession>A0A3S5B9F7</accession>
<sequence>MSAPVTTSFFPEFSAQNENDAALLTPISLTPYNTSMTKEVYPEDVVQDQIHFFLPNQTISRSPSPADTSHLIMPEGDFDYQDGVARSSMPRAHANVSSASVASSLDAMSPGRDRSFIHELIAPPTLPTNGQADMAHFSGQFQSGPSPLTVALSDTPDFPKLSPDPLQHNHFLQPHFLPTGRQDDLTYPDNSHVQAQISVYSDSTCPDRPENMPISSFVCSAASALNRSSIEMNFDQSSLLEASAIMPDYSDVLSSLSHLTRTHSGTTARLCPSPLQTINEDPLTTNQTQSLLPISAYHNAGMPQFGHVTVSQAANVASDGSIAISLNPTKQPQHGVSDLGLGTSVSVSSSCTIGSSSTRSVSATRQKTNDVIMSKSHHDFGRPRKPDKASARMLSLVQQPSSSTNAVNRESLEMMKTRSVLSKLMIILTTYLGSLGIFLSHILLILQCQVMRSGKIKLYEEKLGFEESLVS</sequence>
<dbReference type="AlphaFoldDB" id="A0A3S5B9F7"/>
<evidence type="ECO:0000313" key="3">
    <source>
        <dbReference type="Proteomes" id="UP000784294"/>
    </source>
</evidence>
<organism evidence="2 3">
    <name type="scientific">Protopolystoma xenopodis</name>
    <dbReference type="NCBI Taxonomy" id="117903"/>
    <lineage>
        <taxon>Eukaryota</taxon>
        <taxon>Metazoa</taxon>
        <taxon>Spiralia</taxon>
        <taxon>Lophotrochozoa</taxon>
        <taxon>Platyhelminthes</taxon>
        <taxon>Monogenea</taxon>
        <taxon>Polyopisthocotylea</taxon>
        <taxon>Polystomatidea</taxon>
        <taxon>Polystomatidae</taxon>
        <taxon>Protopolystoma</taxon>
    </lineage>
</organism>
<proteinExistence type="predicted"/>
<reference evidence="2" key="1">
    <citation type="submission" date="2018-11" db="EMBL/GenBank/DDBJ databases">
        <authorList>
            <consortium name="Pathogen Informatics"/>
        </authorList>
    </citation>
    <scope>NUCLEOTIDE SEQUENCE</scope>
</reference>
<dbReference type="Proteomes" id="UP000784294">
    <property type="component" value="Unassembled WGS sequence"/>
</dbReference>
<comment type="caution">
    <text evidence="2">The sequence shown here is derived from an EMBL/GenBank/DDBJ whole genome shotgun (WGS) entry which is preliminary data.</text>
</comment>
<keyword evidence="1" id="KW-0812">Transmembrane</keyword>
<name>A0A3S5B9F7_9PLAT</name>
<dbReference type="EMBL" id="CAAALY010264151">
    <property type="protein sequence ID" value="VEL40242.1"/>
    <property type="molecule type" value="Genomic_DNA"/>
</dbReference>
<evidence type="ECO:0000313" key="2">
    <source>
        <dbReference type="EMBL" id="VEL40242.1"/>
    </source>
</evidence>
<keyword evidence="3" id="KW-1185">Reference proteome</keyword>